<keyword evidence="2" id="KW-1185">Reference proteome</keyword>
<evidence type="ECO:0000313" key="2">
    <source>
        <dbReference type="Proteomes" id="UP000805193"/>
    </source>
</evidence>
<reference evidence="1 2" key="1">
    <citation type="journal article" date="2020" name="Cell">
        <title>Large-Scale Comparative Analyses of Tick Genomes Elucidate Their Genetic Diversity and Vector Capacities.</title>
        <authorList>
            <consortium name="Tick Genome and Microbiome Consortium (TIGMIC)"/>
            <person name="Jia N."/>
            <person name="Wang J."/>
            <person name="Shi W."/>
            <person name="Du L."/>
            <person name="Sun Y."/>
            <person name="Zhan W."/>
            <person name="Jiang J.F."/>
            <person name="Wang Q."/>
            <person name="Zhang B."/>
            <person name="Ji P."/>
            <person name="Bell-Sakyi L."/>
            <person name="Cui X.M."/>
            <person name="Yuan T.T."/>
            <person name="Jiang B.G."/>
            <person name="Yang W.F."/>
            <person name="Lam T.T."/>
            <person name="Chang Q.C."/>
            <person name="Ding S.J."/>
            <person name="Wang X.J."/>
            <person name="Zhu J.G."/>
            <person name="Ruan X.D."/>
            <person name="Zhao L."/>
            <person name="Wei J.T."/>
            <person name="Ye R.Z."/>
            <person name="Que T.C."/>
            <person name="Du C.H."/>
            <person name="Zhou Y.H."/>
            <person name="Cheng J.X."/>
            <person name="Dai P.F."/>
            <person name="Guo W.B."/>
            <person name="Han X.H."/>
            <person name="Huang E.J."/>
            <person name="Li L.F."/>
            <person name="Wei W."/>
            <person name="Gao Y.C."/>
            <person name="Liu J.Z."/>
            <person name="Shao H.Z."/>
            <person name="Wang X."/>
            <person name="Wang C.C."/>
            <person name="Yang T.C."/>
            <person name="Huo Q.B."/>
            <person name="Li W."/>
            <person name="Chen H.Y."/>
            <person name="Chen S.E."/>
            <person name="Zhou L.G."/>
            <person name="Ni X.B."/>
            <person name="Tian J.H."/>
            <person name="Sheng Y."/>
            <person name="Liu T."/>
            <person name="Pan Y.S."/>
            <person name="Xia L.Y."/>
            <person name="Li J."/>
            <person name="Zhao F."/>
            <person name="Cao W.C."/>
        </authorList>
    </citation>
    <scope>NUCLEOTIDE SEQUENCE [LARGE SCALE GENOMIC DNA]</scope>
    <source>
        <strain evidence="1">Iper-2018</strain>
    </source>
</reference>
<gene>
    <name evidence="1" type="ORF">HPB47_012133</name>
</gene>
<comment type="caution">
    <text evidence="1">The sequence shown here is derived from an EMBL/GenBank/DDBJ whole genome shotgun (WGS) entry which is preliminary data.</text>
</comment>
<sequence>MVHLDLKGAAFKVSFYEQLLPFLRNIGATGVLIEYEDTFPYAGDLADLKHPEAYSQECILHIQQIAKLSDLIVVPLVQTFGHLEFVLKLQKFLEFREISRYPNVLCPCHPKSLSLVEEMVSQVIQAHSDVQWFHLGADEVWHLGQCNRCRTVMAEEQWSKDHLFVDYVAKLVRTLQKRYPNVRFIIWDDMMREMDPQVITGSGLNTLVEPMVWHYFPQSEFRLKQNLWDKYLAMFPNIWITSAFKGATKINQMLTPASFHVSNHEAWNCVLMENAQHASSFRGIALSGWQRFDHFTMLCELLPVALPCLALCLKTVIERTGLTAEACNDVAQAIGHYGSIPLDVYPRPRAVPPAPNFPGGNLYVSVLHLANVMAELEQVLANPSVQGGFHEYLVAHNRTNPLHVDQFINTARKLLVNVEALYRDITKELSEIYHQGTVEEWLSTYVSPCREKLKKLVSDADLQIAVNVPV</sequence>
<protein>
    <submittedName>
        <fullName evidence="1">Uncharacterized protein</fullName>
    </submittedName>
</protein>
<proteinExistence type="predicted"/>
<evidence type="ECO:0000313" key="1">
    <source>
        <dbReference type="EMBL" id="KAG0410712.1"/>
    </source>
</evidence>
<accession>A0AC60NUE6</accession>
<organism evidence="1 2">
    <name type="scientific">Ixodes persulcatus</name>
    <name type="common">Taiga tick</name>
    <dbReference type="NCBI Taxonomy" id="34615"/>
    <lineage>
        <taxon>Eukaryota</taxon>
        <taxon>Metazoa</taxon>
        <taxon>Ecdysozoa</taxon>
        <taxon>Arthropoda</taxon>
        <taxon>Chelicerata</taxon>
        <taxon>Arachnida</taxon>
        <taxon>Acari</taxon>
        <taxon>Parasitiformes</taxon>
        <taxon>Ixodida</taxon>
        <taxon>Ixodoidea</taxon>
        <taxon>Ixodidae</taxon>
        <taxon>Ixodinae</taxon>
        <taxon>Ixodes</taxon>
    </lineage>
</organism>
<dbReference type="EMBL" id="JABSTQ010011494">
    <property type="protein sequence ID" value="KAG0410712.1"/>
    <property type="molecule type" value="Genomic_DNA"/>
</dbReference>
<dbReference type="Proteomes" id="UP000805193">
    <property type="component" value="Unassembled WGS sequence"/>
</dbReference>
<name>A0AC60NUE6_IXOPE</name>